<evidence type="ECO:0000313" key="3">
    <source>
        <dbReference type="Proteomes" id="UP000184050"/>
    </source>
</evidence>
<evidence type="ECO:0000256" key="1">
    <source>
        <dbReference type="SAM" id="Phobius"/>
    </source>
</evidence>
<dbReference type="STRING" id="1168035.SAMN05444280_1384"/>
<dbReference type="AlphaFoldDB" id="A0A1M6N0L4"/>
<dbReference type="Proteomes" id="UP000184050">
    <property type="component" value="Unassembled WGS sequence"/>
</dbReference>
<reference evidence="2 3" key="1">
    <citation type="submission" date="2016-11" db="EMBL/GenBank/DDBJ databases">
        <authorList>
            <person name="Jaros S."/>
            <person name="Januszkiewicz K."/>
            <person name="Wedrychowicz H."/>
        </authorList>
    </citation>
    <scope>NUCLEOTIDE SEQUENCE [LARGE SCALE GENOMIC DNA]</scope>
    <source>
        <strain evidence="2 3">DSM 27063</strain>
    </source>
</reference>
<feature type="transmembrane region" description="Helical" evidence="1">
    <location>
        <begin position="102"/>
        <end position="121"/>
    </location>
</feature>
<evidence type="ECO:0000313" key="2">
    <source>
        <dbReference type="EMBL" id="SHJ89142.1"/>
    </source>
</evidence>
<dbReference type="OrthoDB" id="839794at2"/>
<feature type="transmembrane region" description="Helical" evidence="1">
    <location>
        <begin position="71"/>
        <end position="93"/>
    </location>
</feature>
<feature type="transmembrane region" description="Helical" evidence="1">
    <location>
        <begin position="227"/>
        <end position="244"/>
    </location>
</feature>
<protein>
    <submittedName>
        <fullName evidence="2">Uncharacterized protein</fullName>
    </submittedName>
</protein>
<dbReference type="RefSeq" id="WP_073173041.1">
    <property type="nucleotide sequence ID" value="NZ_FQZE01000038.1"/>
</dbReference>
<accession>A0A1M6N0L4</accession>
<feature type="transmembrane region" description="Helical" evidence="1">
    <location>
        <begin position="264"/>
        <end position="280"/>
    </location>
</feature>
<proteinExistence type="predicted"/>
<keyword evidence="1" id="KW-0812">Transmembrane</keyword>
<dbReference type="EMBL" id="FQZE01000038">
    <property type="protein sequence ID" value="SHJ89142.1"/>
    <property type="molecule type" value="Genomic_DNA"/>
</dbReference>
<sequence length="293" mass="33770">MNFKHSNIQLVHITLRLATFLLFAGRAWQHLFWDAPFRALLWEQNIMEGIVLFLRGGTWQEYVTSAATDRFIQWAITGFGIFYALMALVTLFIREKHHKKFLAPYILSSVSLAFLAFLYTMEKFYHAGQFFEYAIQIVLPLLFWYTLTQRMNPGRLLTAMKIVIALTFSAHGLYATGFYPQPGVFVDMFISILCVSETAAVKMLFVAGILDFGVSVALFIPRLSRYALLYAALWGGLTAVARTWANFYFDFPLSSLHQHLHETLFRLPHMLVPLAAFFILQKLKETRRLQTAQ</sequence>
<keyword evidence="1" id="KW-1133">Transmembrane helix</keyword>
<name>A0A1M6N0L4_9BACT</name>
<gene>
    <name evidence="2" type="ORF">SAMN05444280_1384</name>
</gene>
<organism evidence="2 3">
    <name type="scientific">Tangfeifania diversioriginum</name>
    <dbReference type="NCBI Taxonomy" id="1168035"/>
    <lineage>
        <taxon>Bacteria</taxon>
        <taxon>Pseudomonadati</taxon>
        <taxon>Bacteroidota</taxon>
        <taxon>Bacteroidia</taxon>
        <taxon>Marinilabiliales</taxon>
        <taxon>Prolixibacteraceae</taxon>
        <taxon>Tangfeifania</taxon>
    </lineage>
</organism>
<keyword evidence="1" id="KW-0472">Membrane</keyword>
<feature type="transmembrane region" description="Helical" evidence="1">
    <location>
        <begin position="159"/>
        <end position="179"/>
    </location>
</feature>
<keyword evidence="3" id="KW-1185">Reference proteome</keyword>
<feature type="transmembrane region" description="Helical" evidence="1">
    <location>
        <begin position="199"/>
        <end position="220"/>
    </location>
</feature>
<feature type="transmembrane region" description="Helical" evidence="1">
    <location>
        <begin position="127"/>
        <end position="147"/>
    </location>
</feature>